<dbReference type="HAMAP" id="MF_00107">
    <property type="entry name" value="IspF"/>
    <property type="match status" value="1"/>
</dbReference>
<keyword evidence="5 8" id="KW-0479">Metal-binding</keyword>
<feature type="site" description="Transition state stabilizer" evidence="8">
    <location>
        <position position="39"/>
    </location>
</feature>
<dbReference type="SUPFAM" id="SSF69765">
    <property type="entry name" value="IpsF-like"/>
    <property type="match status" value="1"/>
</dbReference>
<reference evidence="11 12" key="1">
    <citation type="submission" date="2020-08" db="EMBL/GenBank/DDBJ databases">
        <title>Genomic Encyclopedia of Type Strains, Phase IV (KMG-IV): sequencing the most valuable type-strain genomes for metagenomic binning, comparative biology and taxonomic classification.</title>
        <authorList>
            <person name="Goeker M."/>
        </authorList>
    </citation>
    <scope>NUCLEOTIDE SEQUENCE [LARGE SCALE GENOMIC DNA]</scope>
    <source>
        <strain evidence="11 12">DSM 23562</strain>
    </source>
</reference>
<dbReference type="PROSITE" id="PS01350">
    <property type="entry name" value="ISPF"/>
    <property type="match status" value="1"/>
</dbReference>
<name>A0A7W9W7T8_ARMRO</name>
<feature type="binding site" evidence="8">
    <location>
        <position position="12"/>
    </location>
    <ligand>
        <name>a divalent metal cation</name>
        <dbReference type="ChEBI" id="CHEBI:60240"/>
    </ligand>
</feature>
<dbReference type="Gene3D" id="3.30.1330.50">
    <property type="entry name" value="2-C-methyl-D-erythritol 2,4-cyclodiphosphate synthase"/>
    <property type="match status" value="1"/>
</dbReference>
<evidence type="ECO:0000256" key="5">
    <source>
        <dbReference type="ARBA" id="ARBA00022723"/>
    </source>
</evidence>
<evidence type="ECO:0000256" key="2">
    <source>
        <dbReference type="ARBA" id="ARBA00004709"/>
    </source>
</evidence>
<dbReference type="GO" id="GO:0008685">
    <property type="term" value="F:2-C-methyl-D-erythritol 2,4-cyclodiphosphate synthase activity"/>
    <property type="evidence" value="ECO:0007669"/>
    <property type="project" value="UniProtKB-UniRule"/>
</dbReference>
<feature type="binding site" evidence="8">
    <location>
        <begin position="12"/>
        <end position="14"/>
    </location>
    <ligand>
        <name>4-CDP-2-C-methyl-D-erythritol 2-phosphate</name>
        <dbReference type="ChEBI" id="CHEBI:57919"/>
    </ligand>
</feature>
<dbReference type="RefSeq" id="WP_184196865.1">
    <property type="nucleotide sequence ID" value="NZ_JACHGW010000002.1"/>
</dbReference>
<evidence type="ECO:0000256" key="4">
    <source>
        <dbReference type="ARBA" id="ARBA00012579"/>
    </source>
</evidence>
<dbReference type="InterPro" id="IPR036571">
    <property type="entry name" value="MECDP_synthase_sf"/>
</dbReference>
<comment type="similarity">
    <text evidence="3 8 9">Belongs to the IspF family.</text>
</comment>
<evidence type="ECO:0000313" key="11">
    <source>
        <dbReference type="EMBL" id="MBB6050957.1"/>
    </source>
</evidence>
<evidence type="ECO:0000256" key="9">
    <source>
        <dbReference type="RuleBase" id="RU004395"/>
    </source>
</evidence>
<evidence type="ECO:0000256" key="6">
    <source>
        <dbReference type="ARBA" id="ARBA00023229"/>
    </source>
</evidence>
<feature type="binding site" evidence="8">
    <location>
        <position position="47"/>
    </location>
    <ligand>
        <name>a divalent metal cation</name>
        <dbReference type="ChEBI" id="CHEBI:60240"/>
    </ligand>
</feature>
<comment type="caution">
    <text evidence="8">Lacks conserved residue(s) required for the propagation of feature annotation.</text>
</comment>
<dbReference type="EC" id="4.6.1.12" evidence="4 8"/>
<dbReference type="PANTHER" id="PTHR43181">
    <property type="entry name" value="2-C-METHYL-D-ERYTHRITOL 2,4-CYCLODIPHOSPHATE SYNTHASE, CHLOROPLASTIC"/>
    <property type="match status" value="1"/>
</dbReference>
<dbReference type="GO" id="GO:0046872">
    <property type="term" value="F:metal ion binding"/>
    <property type="evidence" value="ECO:0007669"/>
    <property type="project" value="UniProtKB-KW"/>
</dbReference>
<comment type="cofactor">
    <cofactor evidence="8">
        <name>a divalent metal cation</name>
        <dbReference type="ChEBI" id="CHEBI:60240"/>
    </cofactor>
    <text evidence="8">Binds 1 divalent metal cation per subunit.</text>
</comment>
<comment type="caution">
    <text evidence="11">The sequence shown here is derived from an EMBL/GenBank/DDBJ whole genome shotgun (WGS) entry which is preliminary data.</text>
</comment>
<organism evidence="11 12">
    <name type="scientific">Armatimonas rosea</name>
    <dbReference type="NCBI Taxonomy" id="685828"/>
    <lineage>
        <taxon>Bacteria</taxon>
        <taxon>Bacillati</taxon>
        <taxon>Armatimonadota</taxon>
        <taxon>Armatimonadia</taxon>
        <taxon>Armatimonadales</taxon>
        <taxon>Armatimonadaceae</taxon>
        <taxon>Armatimonas</taxon>
    </lineage>
</organism>
<dbReference type="EMBL" id="JACHGW010000002">
    <property type="protein sequence ID" value="MBB6050957.1"/>
    <property type="molecule type" value="Genomic_DNA"/>
</dbReference>
<gene>
    <name evidence="8" type="primary">ispF</name>
    <name evidence="11" type="ORF">HNQ39_002748</name>
</gene>
<dbReference type="Pfam" id="PF02542">
    <property type="entry name" value="YgbB"/>
    <property type="match status" value="1"/>
</dbReference>
<keyword evidence="7 8" id="KW-0456">Lyase</keyword>
<evidence type="ECO:0000259" key="10">
    <source>
        <dbReference type="Pfam" id="PF02542"/>
    </source>
</evidence>
<comment type="function">
    <text evidence="8">Involved in the biosynthesis of isopentenyl diphosphate (IPP) and dimethylallyl diphosphate (DMAPP), two major building blocks of isoprenoid compounds. Catalyzes the conversion of 4-diphosphocytidyl-2-C-methyl-D-erythritol 2-phosphate (CDP-ME2P) to 2-C-methyl-D-erythritol 2,4-cyclodiphosphate (ME-CPP) with a corresponding release of cytidine 5-monophosphate (CMP).</text>
</comment>
<feature type="domain" description="2-C-methyl-D-erythritol 2,4-cyclodiphosphate synthase" evidence="10">
    <location>
        <begin position="5"/>
        <end position="159"/>
    </location>
</feature>
<feature type="binding site" evidence="8">
    <location>
        <position position="147"/>
    </location>
    <ligand>
        <name>4-CDP-2-C-methyl-D-erythritol 2-phosphate</name>
        <dbReference type="ChEBI" id="CHEBI:57919"/>
    </ligand>
</feature>
<comment type="pathway">
    <text evidence="2 8">Isoprenoid biosynthesis; isopentenyl diphosphate biosynthesis via DXP pathway; isopentenyl diphosphate from 1-deoxy-D-xylulose 5-phosphate: step 4/6.</text>
</comment>
<feature type="binding site" evidence="8">
    <location>
        <begin position="39"/>
        <end position="40"/>
    </location>
    <ligand>
        <name>4-CDP-2-C-methyl-D-erythritol 2-phosphate</name>
        <dbReference type="ChEBI" id="CHEBI:57919"/>
    </ligand>
</feature>
<evidence type="ECO:0000256" key="8">
    <source>
        <dbReference type="HAMAP-Rule" id="MF_00107"/>
    </source>
</evidence>
<dbReference type="FunFam" id="3.30.1330.50:FF:000003">
    <property type="entry name" value="2-C-methyl-D-erythritol 2,4-cyclodiphosphate synthase"/>
    <property type="match status" value="1"/>
</dbReference>
<keyword evidence="12" id="KW-1185">Reference proteome</keyword>
<feature type="binding site" evidence="8">
    <location>
        <begin position="61"/>
        <end position="63"/>
    </location>
    <ligand>
        <name>4-CDP-2-C-methyl-D-erythritol 2-phosphate</name>
        <dbReference type="ChEBI" id="CHEBI:57919"/>
    </ligand>
</feature>
<feature type="binding site" evidence="8">
    <location>
        <position position="144"/>
    </location>
    <ligand>
        <name>4-CDP-2-C-methyl-D-erythritol 2-phosphate</name>
        <dbReference type="ChEBI" id="CHEBI:57919"/>
    </ligand>
</feature>
<accession>A0A7W9W7T8</accession>
<dbReference type="InterPro" id="IPR003526">
    <property type="entry name" value="MECDP_synthase"/>
</dbReference>
<dbReference type="AlphaFoldDB" id="A0A7W9W7T8"/>
<dbReference type="GO" id="GO:0019288">
    <property type="term" value="P:isopentenyl diphosphate biosynthetic process, methylerythritol 4-phosphate pathway"/>
    <property type="evidence" value="ECO:0007669"/>
    <property type="project" value="UniProtKB-UniRule"/>
</dbReference>
<evidence type="ECO:0000256" key="3">
    <source>
        <dbReference type="ARBA" id="ARBA00008480"/>
    </source>
</evidence>
<evidence type="ECO:0000256" key="7">
    <source>
        <dbReference type="ARBA" id="ARBA00023239"/>
    </source>
</evidence>
<protein>
    <recommendedName>
        <fullName evidence="4 8">2-C-methyl-D-erythritol 2,4-cyclodiphosphate synthase</fullName>
        <shortName evidence="8">MECDP-synthase</shortName>
        <shortName evidence="8">MECPP-synthase</shortName>
        <shortName evidence="8">MECPS</shortName>
        <ecNumber evidence="4 8">4.6.1.12</ecNumber>
    </recommendedName>
</protein>
<comment type="subunit">
    <text evidence="8">Homotrimer.</text>
</comment>
<evidence type="ECO:0000313" key="12">
    <source>
        <dbReference type="Proteomes" id="UP000520814"/>
    </source>
</evidence>
<sequence length="164" mass="17341">MPPLFRIGHGYDIHPFAPGRPLWLGGVHFPDSPLGLAGHSDADVLLHALCDALLGAAGLGDIGTYFPPSELRHKDRPSIEFVTEVRALLAERGWRVGNVDITVIAETPKIGPRADQMKAVIAAALEVSVDAVGIKATTNEGLGFVGRREGICAHAVALLCAESH</sequence>
<dbReference type="PANTHER" id="PTHR43181:SF1">
    <property type="entry name" value="2-C-METHYL-D-ERYTHRITOL 2,4-CYCLODIPHOSPHATE SYNTHASE, CHLOROPLASTIC"/>
    <property type="match status" value="1"/>
</dbReference>
<dbReference type="Proteomes" id="UP000520814">
    <property type="component" value="Unassembled WGS sequence"/>
</dbReference>
<keyword evidence="6 8" id="KW-0414">Isoprene biosynthesis</keyword>
<dbReference type="UniPathway" id="UPA00056">
    <property type="reaction ID" value="UER00095"/>
</dbReference>
<feature type="site" description="Transition state stabilizer" evidence="8">
    <location>
        <position position="138"/>
    </location>
</feature>
<dbReference type="InterPro" id="IPR020555">
    <property type="entry name" value="MECDP_synthase_CS"/>
</dbReference>
<evidence type="ECO:0000256" key="1">
    <source>
        <dbReference type="ARBA" id="ARBA00000200"/>
    </source>
</evidence>
<comment type="catalytic activity">
    <reaction evidence="1 8 9">
        <text>4-CDP-2-C-methyl-D-erythritol 2-phosphate = 2-C-methyl-D-erythritol 2,4-cyclic diphosphate + CMP</text>
        <dbReference type="Rhea" id="RHEA:23864"/>
        <dbReference type="ChEBI" id="CHEBI:57919"/>
        <dbReference type="ChEBI" id="CHEBI:58483"/>
        <dbReference type="ChEBI" id="CHEBI:60377"/>
        <dbReference type="EC" id="4.6.1.12"/>
    </reaction>
</comment>
<dbReference type="CDD" id="cd00554">
    <property type="entry name" value="MECDP_synthase"/>
    <property type="match status" value="1"/>
</dbReference>
<feature type="binding site" evidence="8">
    <location>
        <begin position="137"/>
        <end position="140"/>
    </location>
    <ligand>
        <name>4-CDP-2-C-methyl-D-erythritol 2-phosphate</name>
        <dbReference type="ChEBI" id="CHEBI:57919"/>
    </ligand>
</feature>
<dbReference type="GO" id="GO:0016114">
    <property type="term" value="P:terpenoid biosynthetic process"/>
    <property type="evidence" value="ECO:0007669"/>
    <property type="project" value="InterPro"/>
</dbReference>
<feature type="binding site" evidence="8">
    <location>
        <position position="14"/>
    </location>
    <ligand>
        <name>a divalent metal cation</name>
        <dbReference type="ChEBI" id="CHEBI:60240"/>
    </ligand>
</feature>
<dbReference type="NCBIfam" id="TIGR00151">
    <property type="entry name" value="ispF"/>
    <property type="match status" value="1"/>
</dbReference>
<proteinExistence type="inferred from homology"/>